<comment type="function">
    <text evidence="2 18">Cell wall formation.</text>
</comment>
<evidence type="ECO:0000256" key="7">
    <source>
        <dbReference type="ARBA" id="ARBA00022490"/>
    </source>
</evidence>
<keyword evidence="10 21" id="KW-0547">Nucleotide-binding</keyword>
<evidence type="ECO:0000256" key="19">
    <source>
        <dbReference type="PIRSR" id="PIRSR039102-1"/>
    </source>
</evidence>
<dbReference type="SUPFAM" id="SSF56059">
    <property type="entry name" value="Glutathione synthetase ATP-binding domain-like"/>
    <property type="match status" value="1"/>
</dbReference>
<dbReference type="InterPro" id="IPR005905">
    <property type="entry name" value="D_ala_D_ala"/>
</dbReference>
<feature type="binding site" evidence="20">
    <location>
        <position position="266"/>
    </location>
    <ligand>
        <name>Mg(2+)</name>
        <dbReference type="ChEBI" id="CHEBI:18420"/>
        <label>1</label>
    </ligand>
</feature>
<dbReference type="InterPro" id="IPR011127">
    <property type="entry name" value="Dala_Dala_lig_N"/>
</dbReference>
<dbReference type="InterPro" id="IPR011095">
    <property type="entry name" value="Dala_Dala_lig_C"/>
</dbReference>
<dbReference type="AlphaFoldDB" id="A0A0A6PK82"/>
<dbReference type="NCBIfam" id="NF002378">
    <property type="entry name" value="PRK01372.1"/>
    <property type="match status" value="1"/>
</dbReference>
<evidence type="ECO:0000256" key="4">
    <source>
        <dbReference type="ARBA" id="ARBA00004752"/>
    </source>
</evidence>
<dbReference type="PROSITE" id="PS00843">
    <property type="entry name" value="DALA_DALA_LIGASE_1"/>
    <property type="match status" value="1"/>
</dbReference>
<evidence type="ECO:0000256" key="18">
    <source>
        <dbReference type="HAMAP-Rule" id="MF_00047"/>
    </source>
</evidence>
<dbReference type="GO" id="GO:0005524">
    <property type="term" value="F:ATP binding"/>
    <property type="evidence" value="ECO:0007669"/>
    <property type="project" value="UniProtKB-UniRule"/>
</dbReference>
<keyword evidence="7 18" id="KW-0963">Cytoplasm</keyword>
<dbReference type="Gene3D" id="3.30.1490.20">
    <property type="entry name" value="ATP-grasp fold, A domain"/>
    <property type="match status" value="1"/>
</dbReference>
<dbReference type="GO" id="GO:0071555">
    <property type="term" value="P:cell wall organization"/>
    <property type="evidence" value="ECO:0007669"/>
    <property type="project" value="UniProtKB-KW"/>
</dbReference>
<dbReference type="GO" id="GO:0005829">
    <property type="term" value="C:cytosol"/>
    <property type="evidence" value="ECO:0007669"/>
    <property type="project" value="TreeGrafter"/>
</dbReference>
<protein>
    <recommendedName>
        <fullName evidence="6 18">D-alanine--D-alanine ligase</fullName>
        <ecNumber evidence="6 18">6.3.2.4</ecNumber>
    </recommendedName>
    <alternativeName>
        <fullName evidence="18">D-Ala-D-Ala ligase</fullName>
    </alternativeName>
    <alternativeName>
        <fullName evidence="18">D-alanylalanine synthetase</fullName>
    </alternativeName>
</protein>
<evidence type="ECO:0000256" key="2">
    <source>
        <dbReference type="ARBA" id="ARBA00003921"/>
    </source>
</evidence>
<dbReference type="Gene3D" id="3.40.50.20">
    <property type="match status" value="1"/>
</dbReference>
<dbReference type="FunFam" id="3.30.470.20:FF:000008">
    <property type="entry name" value="D-alanine--D-alanine ligase"/>
    <property type="match status" value="1"/>
</dbReference>
<evidence type="ECO:0000256" key="10">
    <source>
        <dbReference type="ARBA" id="ARBA00022741"/>
    </source>
</evidence>
<dbReference type="InterPro" id="IPR011761">
    <property type="entry name" value="ATP-grasp"/>
</dbReference>
<evidence type="ECO:0000256" key="11">
    <source>
        <dbReference type="ARBA" id="ARBA00022840"/>
    </source>
</evidence>
<proteinExistence type="inferred from homology"/>
<dbReference type="NCBIfam" id="TIGR01205">
    <property type="entry name" value="D_ala_D_alaTIGR"/>
    <property type="match status" value="1"/>
</dbReference>
<keyword evidence="16 18" id="KW-0961">Cell wall biogenesis/degradation</keyword>
<comment type="caution">
    <text evidence="23">The sequence shown here is derived from an EMBL/GenBank/DDBJ whole genome shotgun (WGS) entry which is preliminary data.</text>
</comment>
<keyword evidence="15 20" id="KW-0464">Manganese</keyword>
<evidence type="ECO:0000256" key="17">
    <source>
        <dbReference type="ARBA" id="ARBA00047614"/>
    </source>
</evidence>
<dbReference type="PROSITE" id="PS50975">
    <property type="entry name" value="ATP_GRASP"/>
    <property type="match status" value="1"/>
</dbReference>
<dbReference type="InterPro" id="IPR016185">
    <property type="entry name" value="PreATP-grasp_dom_sf"/>
</dbReference>
<evidence type="ECO:0000259" key="22">
    <source>
        <dbReference type="PROSITE" id="PS50975"/>
    </source>
</evidence>
<dbReference type="FunFam" id="3.40.50.20:FF:000013">
    <property type="entry name" value="D-alanine--D-alanine ligase"/>
    <property type="match status" value="1"/>
</dbReference>
<evidence type="ECO:0000256" key="3">
    <source>
        <dbReference type="ARBA" id="ARBA00004496"/>
    </source>
</evidence>
<dbReference type="GO" id="GO:0009252">
    <property type="term" value="P:peptidoglycan biosynthetic process"/>
    <property type="evidence" value="ECO:0007669"/>
    <property type="project" value="UniProtKB-UniRule"/>
</dbReference>
<accession>A0A0A6PK82</accession>
<dbReference type="PANTHER" id="PTHR23132">
    <property type="entry name" value="D-ALANINE--D-ALANINE LIGASE"/>
    <property type="match status" value="1"/>
</dbReference>
<dbReference type="UniPathway" id="UPA00219"/>
<dbReference type="PIRSF" id="PIRSF039102">
    <property type="entry name" value="Ddl/VanB"/>
    <property type="match status" value="1"/>
</dbReference>
<evidence type="ECO:0000256" key="6">
    <source>
        <dbReference type="ARBA" id="ARBA00012216"/>
    </source>
</evidence>
<keyword evidence="13 18" id="KW-0133">Cell shape</keyword>
<evidence type="ECO:0000256" key="9">
    <source>
        <dbReference type="ARBA" id="ARBA00022723"/>
    </source>
</evidence>
<evidence type="ECO:0000313" key="24">
    <source>
        <dbReference type="Proteomes" id="UP000030428"/>
    </source>
</evidence>
<feature type="domain" description="ATP-grasp" evidence="22">
    <location>
        <begin position="104"/>
        <end position="299"/>
    </location>
</feature>
<dbReference type="EC" id="6.3.2.4" evidence="6 18"/>
<sequence length="305" mass="32809">MKKDFGKVAVLMGGNSAEREVSLKSGQAILEALLRQGVDALGIDTAHDIVAQLTKTQIDRVFIALHGRGGEDGTIQGLLEHLGLPYTGSGVLGSALAMDKYRTKQLWQGLGLPTPASVPLQADSDFNQVVAQVGLPLMVKPVLEGSSVGISKVTTVNELAQAVETALEFDCLVIAEHFVSGIEYTAAILQETVFPLIRLETPRDFYDFTAKYSDNKTSYICPCGLPAEQEQALQNIAKQAFLSIGAGGWGRVDFIVDSAGQAWLLEVNTIPGMTDHSLVPKAAQVAGINFDELILRILEIELFKK</sequence>
<comment type="catalytic activity">
    <reaction evidence="17 18">
        <text>2 D-alanine + ATP = D-alanyl-D-alanine + ADP + phosphate + H(+)</text>
        <dbReference type="Rhea" id="RHEA:11224"/>
        <dbReference type="ChEBI" id="CHEBI:15378"/>
        <dbReference type="ChEBI" id="CHEBI:30616"/>
        <dbReference type="ChEBI" id="CHEBI:43474"/>
        <dbReference type="ChEBI" id="CHEBI:57416"/>
        <dbReference type="ChEBI" id="CHEBI:57822"/>
        <dbReference type="ChEBI" id="CHEBI:456216"/>
        <dbReference type="EC" id="6.3.2.4"/>
    </reaction>
</comment>
<feature type="active site" evidence="19">
    <location>
        <position position="18"/>
    </location>
</feature>
<comment type="subcellular location">
    <subcellularLocation>
        <location evidence="3 18">Cytoplasm</location>
    </subcellularLocation>
</comment>
<name>A0A0A6PK82_9GAMM</name>
<keyword evidence="14 18" id="KW-0573">Peptidoglycan synthesis</keyword>
<dbReference type="Gene3D" id="3.30.470.20">
    <property type="entry name" value="ATP-grasp fold, B domain"/>
    <property type="match status" value="1"/>
</dbReference>
<dbReference type="SUPFAM" id="SSF52440">
    <property type="entry name" value="PreATP-grasp domain"/>
    <property type="match status" value="1"/>
</dbReference>
<comment type="pathway">
    <text evidence="4 18">Cell wall biogenesis; peptidoglycan biosynthesis.</text>
</comment>
<dbReference type="HAMAP" id="MF_00047">
    <property type="entry name" value="Dala_Dala_lig"/>
    <property type="match status" value="1"/>
</dbReference>
<reference evidence="23 24" key="1">
    <citation type="journal article" date="2016" name="Front. Microbiol.">
        <title>Single-Cell (Meta-)Genomics of a Dimorphic Candidatus Thiomargarita nelsonii Reveals Genomic Plasticity.</title>
        <authorList>
            <person name="Flood B.E."/>
            <person name="Fliss P."/>
            <person name="Jones D.S."/>
            <person name="Dick G.J."/>
            <person name="Jain S."/>
            <person name="Kaster A.K."/>
            <person name="Winkel M."/>
            <person name="Mussmann M."/>
            <person name="Bailey J."/>
        </authorList>
    </citation>
    <scope>NUCLEOTIDE SEQUENCE [LARGE SCALE GENOMIC DNA]</scope>
    <source>
        <strain evidence="23">Hydrate Ridge</strain>
    </source>
</reference>
<comment type="cofactor">
    <cofactor evidence="1">
        <name>Mn(2+)</name>
        <dbReference type="ChEBI" id="CHEBI:29035"/>
    </cofactor>
</comment>
<evidence type="ECO:0000256" key="20">
    <source>
        <dbReference type="PIRSR" id="PIRSR039102-3"/>
    </source>
</evidence>
<keyword evidence="11 21" id="KW-0067">ATP-binding</keyword>
<evidence type="ECO:0000256" key="21">
    <source>
        <dbReference type="PROSITE-ProRule" id="PRU00409"/>
    </source>
</evidence>
<evidence type="ECO:0000313" key="23">
    <source>
        <dbReference type="EMBL" id="KHD06910.1"/>
    </source>
</evidence>
<dbReference type="EMBL" id="JSZA02000024">
    <property type="protein sequence ID" value="KHD06910.1"/>
    <property type="molecule type" value="Genomic_DNA"/>
</dbReference>
<keyword evidence="9 20" id="KW-0479">Metal-binding</keyword>
<feature type="active site" evidence="19">
    <location>
        <position position="277"/>
    </location>
</feature>
<feature type="binding site" evidence="20">
    <location>
        <position position="253"/>
    </location>
    <ligand>
        <name>Mg(2+)</name>
        <dbReference type="ChEBI" id="CHEBI:18420"/>
        <label>1</label>
    </ligand>
</feature>
<evidence type="ECO:0000256" key="15">
    <source>
        <dbReference type="ARBA" id="ARBA00023211"/>
    </source>
</evidence>
<evidence type="ECO:0000256" key="1">
    <source>
        <dbReference type="ARBA" id="ARBA00001936"/>
    </source>
</evidence>
<evidence type="ECO:0000256" key="14">
    <source>
        <dbReference type="ARBA" id="ARBA00022984"/>
    </source>
</evidence>
<keyword evidence="12 20" id="KW-0460">Magnesium</keyword>
<keyword evidence="8 18" id="KW-0436">Ligase</keyword>
<feature type="binding site" evidence="20">
    <location>
        <position position="268"/>
    </location>
    <ligand>
        <name>Mg(2+)</name>
        <dbReference type="ChEBI" id="CHEBI:18420"/>
        <label>2</label>
    </ligand>
</feature>
<dbReference type="GO" id="GO:0008716">
    <property type="term" value="F:D-alanine-D-alanine ligase activity"/>
    <property type="evidence" value="ECO:0007669"/>
    <property type="project" value="UniProtKB-UniRule"/>
</dbReference>
<dbReference type="Pfam" id="PF07478">
    <property type="entry name" value="Dala_Dala_lig_C"/>
    <property type="match status" value="1"/>
</dbReference>
<keyword evidence="24" id="KW-1185">Reference proteome</keyword>
<dbReference type="GO" id="GO:0046872">
    <property type="term" value="F:metal ion binding"/>
    <property type="evidence" value="ECO:0007669"/>
    <property type="project" value="UniProtKB-KW"/>
</dbReference>
<dbReference type="Pfam" id="PF01820">
    <property type="entry name" value="Dala_Dala_lig_N"/>
    <property type="match status" value="1"/>
</dbReference>
<organism evidence="23 24">
    <name type="scientific">Candidatus Thiomargarita nelsonii</name>
    <dbReference type="NCBI Taxonomy" id="1003181"/>
    <lineage>
        <taxon>Bacteria</taxon>
        <taxon>Pseudomonadati</taxon>
        <taxon>Pseudomonadota</taxon>
        <taxon>Gammaproteobacteria</taxon>
        <taxon>Thiotrichales</taxon>
        <taxon>Thiotrichaceae</taxon>
        <taxon>Thiomargarita</taxon>
    </lineage>
</organism>
<evidence type="ECO:0000256" key="16">
    <source>
        <dbReference type="ARBA" id="ARBA00023316"/>
    </source>
</evidence>
<dbReference type="PROSITE" id="PS00844">
    <property type="entry name" value="DALA_DALA_LIGASE_2"/>
    <property type="match status" value="1"/>
</dbReference>
<evidence type="ECO:0000256" key="12">
    <source>
        <dbReference type="ARBA" id="ARBA00022842"/>
    </source>
</evidence>
<dbReference type="PANTHER" id="PTHR23132:SF23">
    <property type="entry name" value="D-ALANINE--D-ALANINE LIGASE B"/>
    <property type="match status" value="1"/>
</dbReference>
<evidence type="ECO:0000256" key="13">
    <source>
        <dbReference type="ARBA" id="ARBA00022960"/>
    </source>
</evidence>
<comment type="cofactor">
    <cofactor evidence="20">
        <name>Mg(2+)</name>
        <dbReference type="ChEBI" id="CHEBI:18420"/>
    </cofactor>
    <cofactor evidence="20">
        <name>Mn(2+)</name>
        <dbReference type="ChEBI" id="CHEBI:29035"/>
    </cofactor>
    <text evidence="20">Binds 2 magnesium or manganese ions per subunit.</text>
</comment>
<evidence type="ECO:0000256" key="5">
    <source>
        <dbReference type="ARBA" id="ARBA00010871"/>
    </source>
</evidence>
<feature type="active site" evidence="19">
    <location>
        <position position="146"/>
    </location>
</feature>
<gene>
    <name evidence="18" type="primary">ddl</name>
    <name evidence="23" type="ORF">PN36_08425</name>
</gene>
<dbReference type="Proteomes" id="UP000030428">
    <property type="component" value="Unassembled WGS sequence"/>
</dbReference>
<dbReference type="GO" id="GO:0008360">
    <property type="term" value="P:regulation of cell shape"/>
    <property type="evidence" value="ECO:0007669"/>
    <property type="project" value="UniProtKB-KW"/>
</dbReference>
<comment type="similarity">
    <text evidence="5 18">Belongs to the D-alanine--D-alanine ligase family.</text>
</comment>
<feature type="binding site" evidence="20">
    <location>
        <position position="266"/>
    </location>
    <ligand>
        <name>Mg(2+)</name>
        <dbReference type="ChEBI" id="CHEBI:18420"/>
        <label>2</label>
    </ligand>
</feature>
<evidence type="ECO:0000256" key="8">
    <source>
        <dbReference type="ARBA" id="ARBA00022598"/>
    </source>
</evidence>
<dbReference type="InterPro" id="IPR000291">
    <property type="entry name" value="D-Ala_lig_Van_CS"/>
</dbReference>
<dbReference type="InterPro" id="IPR013815">
    <property type="entry name" value="ATP_grasp_subdomain_1"/>
</dbReference>